<organism evidence="10 11">
    <name type="scientific">candidate division WOR-3 bacterium</name>
    <dbReference type="NCBI Taxonomy" id="2052148"/>
    <lineage>
        <taxon>Bacteria</taxon>
        <taxon>Bacteria division WOR-3</taxon>
    </lineage>
</organism>
<gene>
    <name evidence="7" type="primary">rplC</name>
    <name evidence="10" type="ORF">DCW38_04070</name>
</gene>
<dbReference type="GO" id="GO:0003735">
    <property type="term" value="F:structural constituent of ribosome"/>
    <property type="evidence" value="ECO:0007669"/>
    <property type="project" value="UniProtKB-UniRule"/>
</dbReference>
<dbReference type="GO" id="GO:0006412">
    <property type="term" value="P:translation"/>
    <property type="evidence" value="ECO:0007669"/>
    <property type="project" value="UniProtKB-UniRule"/>
</dbReference>
<dbReference type="FunFam" id="2.40.30.10:FF:000004">
    <property type="entry name" value="50S ribosomal protein L3"/>
    <property type="match status" value="1"/>
</dbReference>
<evidence type="ECO:0000256" key="6">
    <source>
        <dbReference type="ARBA" id="ARBA00035243"/>
    </source>
</evidence>
<proteinExistence type="inferred from homology"/>
<keyword evidence="5 7" id="KW-0687">Ribonucleoprotein</keyword>
<dbReference type="InterPro" id="IPR009000">
    <property type="entry name" value="Transl_B-barrel_sf"/>
</dbReference>
<keyword evidence="3 7" id="KW-0694">RNA-binding</keyword>
<comment type="caution">
    <text evidence="10">The sequence shown here is derived from an EMBL/GenBank/DDBJ whole genome shotgun (WGS) entry which is preliminary data.</text>
</comment>
<keyword evidence="4 7" id="KW-0689">Ribosomal protein</keyword>
<dbReference type="AlphaFoldDB" id="A0A350H9X2"/>
<dbReference type="NCBIfam" id="TIGR03625">
    <property type="entry name" value="L3_bact"/>
    <property type="match status" value="1"/>
</dbReference>
<evidence type="ECO:0000313" key="10">
    <source>
        <dbReference type="EMBL" id="HAV92338.1"/>
    </source>
</evidence>
<comment type="similarity">
    <text evidence="1 7 8">Belongs to the universal ribosomal protein uL3 family.</text>
</comment>
<comment type="subunit">
    <text evidence="7 9">Part of the 50S ribosomal subunit. Forms a cluster with proteins L14 and L19.</text>
</comment>
<evidence type="ECO:0000256" key="3">
    <source>
        <dbReference type="ARBA" id="ARBA00022884"/>
    </source>
</evidence>
<reference evidence="10 11" key="1">
    <citation type="journal article" date="2018" name="Nat. Biotechnol.">
        <title>A standardized bacterial taxonomy based on genome phylogeny substantially revises the tree of life.</title>
        <authorList>
            <person name="Parks D.H."/>
            <person name="Chuvochina M."/>
            <person name="Waite D.W."/>
            <person name="Rinke C."/>
            <person name="Skarshewski A."/>
            <person name="Chaumeil P.A."/>
            <person name="Hugenholtz P."/>
        </authorList>
    </citation>
    <scope>NUCLEOTIDE SEQUENCE [LARGE SCALE GENOMIC DNA]</scope>
    <source>
        <strain evidence="10">UBA9956</strain>
    </source>
</reference>
<dbReference type="Gene3D" id="2.40.30.10">
    <property type="entry name" value="Translation factors"/>
    <property type="match status" value="1"/>
</dbReference>
<dbReference type="GO" id="GO:0022625">
    <property type="term" value="C:cytosolic large ribosomal subunit"/>
    <property type="evidence" value="ECO:0007669"/>
    <property type="project" value="TreeGrafter"/>
</dbReference>
<evidence type="ECO:0000256" key="5">
    <source>
        <dbReference type="ARBA" id="ARBA00023274"/>
    </source>
</evidence>
<name>A0A350H9X2_UNCW3</name>
<dbReference type="InterPro" id="IPR019927">
    <property type="entry name" value="Ribosomal_uL3_bac/org-type"/>
</dbReference>
<dbReference type="HAMAP" id="MF_01325_B">
    <property type="entry name" value="Ribosomal_uL3_B"/>
    <property type="match status" value="1"/>
</dbReference>
<dbReference type="Pfam" id="PF00297">
    <property type="entry name" value="Ribosomal_L3"/>
    <property type="match status" value="1"/>
</dbReference>
<dbReference type="PROSITE" id="PS00474">
    <property type="entry name" value="RIBOSOMAL_L3"/>
    <property type="match status" value="1"/>
</dbReference>
<evidence type="ECO:0000256" key="9">
    <source>
        <dbReference type="RuleBase" id="RU003906"/>
    </source>
</evidence>
<dbReference type="SUPFAM" id="SSF50447">
    <property type="entry name" value="Translation proteins"/>
    <property type="match status" value="1"/>
</dbReference>
<evidence type="ECO:0000256" key="4">
    <source>
        <dbReference type="ARBA" id="ARBA00022980"/>
    </source>
</evidence>
<dbReference type="EMBL" id="DMZY01000120">
    <property type="protein sequence ID" value="HAV92338.1"/>
    <property type="molecule type" value="Genomic_DNA"/>
</dbReference>
<dbReference type="InterPro" id="IPR019926">
    <property type="entry name" value="Ribosomal_uL3_CS"/>
</dbReference>
<dbReference type="GO" id="GO:0019843">
    <property type="term" value="F:rRNA binding"/>
    <property type="evidence" value="ECO:0007669"/>
    <property type="project" value="UniProtKB-UniRule"/>
</dbReference>
<dbReference type="Gene3D" id="3.30.160.810">
    <property type="match status" value="1"/>
</dbReference>
<dbReference type="PANTHER" id="PTHR11229:SF16">
    <property type="entry name" value="LARGE RIBOSOMAL SUBUNIT PROTEIN UL3C"/>
    <property type="match status" value="1"/>
</dbReference>
<dbReference type="Proteomes" id="UP000264062">
    <property type="component" value="Unassembled WGS sequence"/>
</dbReference>
<evidence type="ECO:0000256" key="8">
    <source>
        <dbReference type="RuleBase" id="RU003905"/>
    </source>
</evidence>
<comment type="function">
    <text evidence="7 9">One of the primary rRNA binding proteins, it binds directly near the 3'-end of the 23S rRNA, where it nucleates assembly of the 50S subunit.</text>
</comment>
<accession>A0A350H9X2</accession>
<dbReference type="PANTHER" id="PTHR11229">
    <property type="entry name" value="50S RIBOSOMAL PROTEIN L3"/>
    <property type="match status" value="1"/>
</dbReference>
<evidence type="ECO:0000256" key="7">
    <source>
        <dbReference type="HAMAP-Rule" id="MF_01325"/>
    </source>
</evidence>
<dbReference type="InterPro" id="IPR000597">
    <property type="entry name" value="Ribosomal_uL3"/>
</dbReference>
<keyword evidence="2 7" id="KW-0699">rRNA-binding</keyword>
<protein>
    <recommendedName>
        <fullName evidence="6 7">Large ribosomal subunit protein uL3</fullName>
    </recommendedName>
</protein>
<evidence type="ECO:0000256" key="2">
    <source>
        <dbReference type="ARBA" id="ARBA00022730"/>
    </source>
</evidence>
<evidence type="ECO:0000256" key="1">
    <source>
        <dbReference type="ARBA" id="ARBA00006540"/>
    </source>
</evidence>
<sequence length="208" mass="23022">MKGLIGRKVGMNQMFDDQGNVIPVTIIYMEPNKIIEKKTDEKFGYNALKLGIEEKKESRFNKPELGMFAKLEMKPLSTIKEVRFDKNAIDKTKVGEYIDVTIFEVGARVNVEGTSKGRGFAGWMKRHGFKGGPGSHGSHEVHRRPGSIGANTFPGRVILGKRMAGHFGNERVTTLNIKIVKVDKEKNLLIVKGAVPGAMNSLVIVKQA</sequence>
<evidence type="ECO:0000313" key="11">
    <source>
        <dbReference type="Proteomes" id="UP000264062"/>
    </source>
</evidence>